<comment type="caution">
    <text evidence="1">The sequence shown here is derived from an EMBL/GenBank/DDBJ whole genome shotgun (WGS) entry which is preliminary data.</text>
</comment>
<name>A0A833T684_PHYIN</name>
<proteinExistence type="predicted"/>
<keyword evidence="2" id="KW-1185">Reference proteome</keyword>
<accession>A0A833T684</accession>
<sequence length="238" mass="26645">MKRERPPSFPTLPSLNSSRNVAVCRPHQDHVMVHKRLRNSSSFNKSNVARNGNGYGTVSNSNNYSSNLVCQQTPITPTSTSAAPPATLMQFADFYVDPSAVSPAEAVSLAEEMAADFYSEVSIMYDMLSDIKTPTAEGRAVDELMRRLQNVFSVDDDGRAGGNLSTQVANVRGLYNGLIRVFIFLYQRYYRAFVVLEVSELLAASWQRLLAFVIEYRILDEVFVRKVYDHVAQIVRSS</sequence>
<gene>
    <name evidence="1" type="ORF">GN244_ATG13643</name>
</gene>
<dbReference type="EMBL" id="WSZM01000367">
    <property type="protein sequence ID" value="KAF4034436.1"/>
    <property type="molecule type" value="Genomic_DNA"/>
</dbReference>
<dbReference type="Gene3D" id="1.20.140.30">
    <property type="entry name" value="MOB kinase activator"/>
    <property type="match status" value="1"/>
</dbReference>
<protein>
    <submittedName>
        <fullName evidence="1">Uncharacterized protein</fullName>
    </submittedName>
</protein>
<organism evidence="1 2">
    <name type="scientific">Phytophthora infestans</name>
    <name type="common">Potato late blight agent</name>
    <name type="synonym">Botrytis infestans</name>
    <dbReference type="NCBI Taxonomy" id="4787"/>
    <lineage>
        <taxon>Eukaryota</taxon>
        <taxon>Sar</taxon>
        <taxon>Stramenopiles</taxon>
        <taxon>Oomycota</taxon>
        <taxon>Peronosporomycetes</taxon>
        <taxon>Peronosporales</taxon>
        <taxon>Peronosporaceae</taxon>
        <taxon>Phytophthora</taxon>
    </lineage>
</organism>
<reference evidence="1" key="1">
    <citation type="submission" date="2020-04" db="EMBL/GenBank/DDBJ databases">
        <title>Hybrid Assembly of Korean Phytophthora infestans isolates.</title>
        <authorList>
            <person name="Prokchorchik M."/>
            <person name="Lee Y."/>
            <person name="Seo J."/>
            <person name="Cho J.-H."/>
            <person name="Park Y.-E."/>
            <person name="Jang D.-C."/>
            <person name="Im J.-S."/>
            <person name="Choi J.-G."/>
            <person name="Park H.-J."/>
            <person name="Lee G.-B."/>
            <person name="Lee Y.-G."/>
            <person name="Hong S.-Y."/>
            <person name="Cho K."/>
            <person name="Sohn K.H."/>
        </authorList>
    </citation>
    <scope>NUCLEOTIDE SEQUENCE</scope>
    <source>
        <strain evidence="1">KR_1_A1</strain>
    </source>
</reference>
<dbReference type="Proteomes" id="UP000602510">
    <property type="component" value="Unassembled WGS sequence"/>
</dbReference>
<evidence type="ECO:0000313" key="1">
    <source>
        <dbReference type="EMBL" id="KAF4034436.1"/>
    </source>
</evidence>
<dbReference type="AlphaFoldDB" id="A0A833T684"/>
<dbReference type="InterPro" id="IPR036703">
    <property type="entry name" value="MOB_kinase_act_sf"/>
</dbReference>
<evidence type="ECO:0000313" key="2">
    <source>
        <dbReference type="Proteomes" id="UP000602510"/>
    </source>
</evidence>